<feature type="transmembrane region" description="Helical" evidence="1">
    <location>
        <begin position="96"/>
        <end position="116"/>
    </location>
</feature>
<sequence length="269" mass="30028">MQTSNVLYPNHSQSKGFFYNLRKNRSLSFYTGLVSLLLIPVYILLSQIDPRFVVGANTWIKPLKFAVSIGIFLWTMAWFLELLGDFPTFRNRVEKYFVISTAVELVLITLQSARGVQSHFNQSSALDGAIYSIMGMFIFPMIPVSIWMDKKFRLIGSKLDPRALTAIRFSLWIFAIASVIGVFMSARLAHSVGVPDGGPGLPIVNWSRNGGDIRIAHFAGIHALQILPLFAFLAIKQGWDLLSVKIVSISYSILVGAVFVHAMFGRPLI</sequence>
<feature type="transmembrane region" description="Helical" evidence="1">
    <location>
        <begin position="27"/>
        <end position="45"/>
    </location>
</feature>
<feature type="transmembrane region" description="Helical" evidence="1">
    <location>
        <begin position="242"/>
        <end position="264"/>
    </location>
</feature>
<organism evidence="2 3">
    <name type="scientific">Leptospira neocaledonica</name>
    <dbReference type="NCBI Taxonomy" id="2023192"/>
    <lineage>
        <taxon>Bacteria</taxon>
        <taxon>Pseudomonadati</taxon>
        <taxon>Spirochaetota</taxon>
        <taxon>Spirochaetia</taxon>
        <taxon>Leptospirales</taxon>
        <taxon>Leptospiraceae</taxon>
        <taxon>Leptospira</taxon>
    </lineage>
</organism>
<keyword evidence="3" id="KW-1185">Reference proteome</keyword>
<feature type="transmembrane region" description="Helical" evidence="1">
    <location>
        <begin position="65"/>
        <end position="84"/>
    </location>
</feature>
<dbReference type="EMBL" id="NPEA01000003">
    <property type="protein sequence ID" value="PJZ77960.1"/>
    <property type="molecule type" value="Genomic_DNA"/>
</dbReference>
<keyword evidence="1" id="KW-0812">Transmembrane</keyword>
<name>A0A2N0A0X4_9LEPT</name>
<dbReference type="Proteomes" id="UP000231843">
    <property type="component" value="Unassembled WGS sequence"/>
</dbReference>
<protein>
    <submittedName>
        <fullName evidence="2">Uncharacterized protein</fullName>
    </submittedName>
</protein>
<reference evidence="2 3" key="1">
    <citation type="submission" date="2017-07" db="EMBL/GenBank/DDBJ databases">
        <title>Leptospira spp. isolated from tropical soils.</title>
        <authorList>
            <person name="Thibeaux R."/>
            <person name="Iraola G."/>
            <person name="Ferres I."/>
            <person name="Bierque E."/>
            <person name="Girault D."/>
            <person name="Soupe-Gilbert M.-E."/>
            <person name="Picardeau M."/>
            <person name="Goarant C."/>
        </authorList>
    </citation>
    <scope>NUCLEOTIDE SEQUENCE [LARGE SCALE GENOMIC DNA]</scope>
    <source>
        <strain evidence="2 3">ES4-C-A1</strain>
    </source>
</reference>
<evidence type="ECO:0000256" key="1">
    <source>
        <dbReference type="SAM" id="Phobius"/>
    </source>
</evidence>
<keyword evidence="1" id="KW-1133">Transmembrane helix</keyword>
<feature type="transmembrane region" description="Helical" evidence="1">
    <location>
        <begin position="169"/>
        <end position="189"/>
    </location>
</feature>
<feature type="transmembrane region" description="Helical" evidence="1">
    <location>
        <begin position="128"/>
        <end position="148"/>
    </location>
</feature>
<accession>A0A2N0A0X4</accession>
<dbReference type="RefSeq" id="WP_100767674.1">
    <property type="nucleotide sequence ID" value="NZ_NPEA01000003.1"/>
</dbReference>
<gene>
    <name evidence="2" type="ORF">CH365_05915</name>
</gene>
<evidence type="ECO:0000313" key="3">
    <source>
        <dbReference type="Proteomes" id="UP000231843"/>
    </source>
</evidence>
<dbReference type="AlphaFoldDB" id="A0A2N0A0X4"/>
<comment type="caution">
    <text evidence="2">The sequence shown here is derived from an EMBL/GenBank/DDBJ whole genome shotgun (WGS) entry which is preliminary data.</text>
</comment>
<feature type="transmembrane region" description="Helical" evidence="1">
    <location>
        <begin position="215"/>
        <end position="235"/>
    </location>
</feature>
<keyword evidence="1" id="KW-0472">Membrane</keyword>
<dbReference type="OrthoDB" id="343560at2"/>
<proteinExistence type="predicted"/>
<evidence type="ECO:0000313" key="2">
    <source>
        <dbReference type="EMBL" id="PJZ77960.1"/>
    </source>
</evidence>